<organism evidence="3 4">
    <name type="scientific">Sphingomonas jatrophae</name>
    <dbReference type="NCBI Taxonomy" id="1166337"/>
    <lineage>
        <taxon>Bacteria</taxon>
        <taxon>Pseudomonadati</taxon>
        <taxon>Pseudomonadota</taxon>
        <taxon>Alphaproteobacteria</taxon>
        <taxon>Sphingomonadales</taxon>
        <taxon>Sphingomonadaceae</taxon>
        <taxon>Sphingomonas</taxon>
    </lineage>
</organism>
<evidence type="ECO:0000256" key="1">
    <source>
        <dbReference type="SAM" id="MobiDB-lite"/>
    </source>
</evidence>
<proteinExistence type="predicted"/>
<dbReference type="AlphaFoldDB" id="A0A1I6KAD2"/>
<dbReference type="InterPro" id="IPR019225">
    <property type="entry name" value="DUF2155"/>
</dbReference>
<dbReference type="Pfam" id="PF09923">
    <property type="entry name" value="DUF2155"/>
    <property type="match status" value="1"/>
</dbReference>
<name>A0A1I6KAD2_9SPHN</name>
<gene>
    <name evidence="3" type="ORF">SAMN05192580_1473</name>
</gene>
<feature type="signal peptide" evidence="2">
    <location>
        <begin position="1"/>
        <end position="20"/>
    </location>
</feature>
<feature type="region of interest" description="Disordered" evidence="1">
    <location>
        <begin position="31"/>
        <end position="60"/>
    </location>
</feature>
<feature type="compositionally biased region" description="Low complexity" evidence="1">
    <location>
        <begin position="175"/>
        <end position="212"/>
    </location>
</feature>
<keyword evidence="4" id="KW-1185">Reference proteome</keyword>
<evidence type="ECO:0008006" key="5">
    <source>
        <dbReference type="Google" id="ProtNLM"/>
    </source>
</evidence>
<keyword evidence="2" id="KW-0732">Signal</keyword>
<feature type="region of interest" description="Disordered" evidence="1">
    <location>
        <begin position="170"/>
        <end position="212"/>
    </location>
</feature>
<dbReference type="EMBL" id="FOZG01000001">
    <property type="protein sequence ID" value="SFR87850.1"/>
    <property type="molecule type" value="Genomic_DNA"/>
</dbReference>
<evidence type="ECO:0000313" key="4">
    <source>
        <dbReference type="Proteomes" id="UP000198824"/>
    </source>
</evidence>
<sequence length="212" mass="22498">MRWWAAALPLGMLVALGTAAAYQNDSAQTETSAPIDASAQADVPEKRARTRSAAPARTREATPMAERVAVIGLLNKRNGLARDLTLKPGQAVRVGDVIVRLRACERTASWEPEQLTGAFVQLDVRGRDGRWRRPFSGWLYKETPSLNVVEHPVYDVWPKSCVMRSPDIGADTLVAPSGGSSRSSAKKSAAPAAASPAPAAAANPSAESSNPT</sequence>
<evidence type="ECO:0000313" key="3">
    <source>
        <dbReference type="EMBL" id="SFR87850.1"/>
    </source>
</evidence>
<reference evidence="3 4" key="1">
    <citation type="submission" date="2016-10" db="EMBL/GenBank/DDBJ databases">
        <authorList>
            <person name="de Groot N.N."/>
        </authorList>
    </citation>
    <scope>NUCLEOTIDE SEQUENCE [LARGE SCALE GENOMIC DNA]</scope>
    <source>
        <strain evidence="3 4">S5-249</strain>
    </source>
</reference>
<dbReference type="Proteomes" id="UP000198824">
    <property type="component" value="Unassembled WGS sequence"/>
</dbReference>
<protein>
    <recommendedName>
        <fullName evidence="5">DUF2155 domain-containing protein</fullName>
    </recommendedName>
</protein>
<evidence type="ECO:0000256" key="2">
    <source>
        <dbReference type="SAM" id="SignalP"/>
    </source>
</evidence>
<dbReference type="STRING" id="1166337.SAMN05192580_1473"/>
<accession>A0A1I6KAD2</accession>
<feature type="chain" id="PRO_5011774103" description="DUF2155 domain-containing protein" evidence="2">
    <location>
        <begin position="21"/>
        <end position="212"/>
    </location>
</feature>